<reference evidence="9" key="1">
    <citation type="submission" date="2018-05" db="EMBL/GenBank/DDBJ databases">
        <title>Draft genome of Mucuna pruriens seed.</title>
        <authorList>
            <person name="Nnadi N.E."/>
            <person name="Vos R."/>
            <person name="Hasami M.H."/>
            <person name="Devisetty U.K."/>
            <person name="Aguiy J.C."/>
        </authorList>
    </citation>
    <scope>NUCLEOTIDE SEQUENCE [LARGE SCALE GENOMIC DNA]</scope>
    <source>
        <strain evidence="9">JCA_2017</strain>
    </source>
</reference>
<feature type="region of interest" description="Disordered" evidence="6">
    <location>
        <begin position="71"/>
        <end position="90"/>
    </location>
</feature>
<comment type="subcellular location">
    <subcellularLocation>
        <location evidence="1">Membrane</location>
        <topology evidence="1">Multi-pass membrane protein</topology>
    </subcellularLocation>
</comment>
<protein>
    <submittedName>
        <fullName evidence="9">Cytochrome c biogenesis protein CCS1, chloroplastic</fullName>
    </submittedName>
</protein>
<dbReference type="Pfam" id="PF05140">
    <property type="entry name" value="ResB"/>
    <property type="match status" value="2"/>
</dbReference>
<keyword evidence="4 7" id="KW-1133">Transmembrane helix</keyword>
<keyword evidence="3" id="KW-0201">Cytochrome c-type biogenesis</keyword>
<keyword evidence="2 7" id="KW-0812">Transmembrane</keyword>
<evidence type="ECO:0000313" key="10">
    <source>
        <dbReference type="Proteomes" id="UP000257109"/>
    </source>
</evidence>
<sequence length="546" mass="59820">MKPLSSSNPCLHKTHFLKVPTFHPFFRFKPFSFSYNAHTLPFTTNCNLKSSQDIKNKGKSVSQKIVLSEEVSPPPLTNGNVPESSKKKKKGGVVNMLRRKTLQILSNLPLAIGEMFAVASLMALGTFIDQGEAPDFYFQKYPEDHPVFGFFTWRWILTLGFDHMFSSPTFLGVLALLAASLMACTYTTQLPLIKVSRRWSFLHSAEAIRKQEFSESLPRASIQDVGTLLMGAGYEVFLKGPSLYAFKGLAGRMAPVGVHIALLLIMAGGTLSATGSFRGSVTVPQGLNFVVGDVLAPSGFLSSPTEAFNTEIHVNRFSMDYYESGEVSQFHTDLSLLDMDGKEVMRKTISVNDPLRYGGITIYQTDWSISALQILKDNEGPYNLAMAPLQINGDKKLFGTFLPVGDINSPDVKGISMLARDLQSIVLYDKEGKFVGVRRPNSNLPINIDGSEIVIVDAIGSSGLELKTDPGVPVVYAGFGALMITTCISYLSHSQIWALQDGTTVIIGGKTNRAKMEFPEEMNRLLDKVPEIVESTPSKQADSISG</sequence>
<dbReference type="EMBL" id="QJKJ01006667">
    <property type="protein sequence ID" value="RDX85888.1"/>
    <property type="molecule type" value="Genomic_DNA"/>
</dbReference>
<dbReference type="PANTHER" id="PTHR31566">
    <property type="entry name" value="CYTOCHROME C BIOGENESIS PROTEIN CCS1, CHLOROPLASTIC"/>
    <property type="match status" value="1"/>
</dbReference>
<feature type="domain" description="ResB-like" evidence="8">
    <location>
        <begin position="439"/>
        <end position="522"/>
    </location>
</feature>
<evidence type="ECO:0000256" key="4">
    <source>
        <dbReference type="ARBA" id="ARBA00022989"/>
    </source>
</evidence>
<evidence type="ECO:0000256" key="2">
    <source>
        <dbReference type="ARBA" id="ARBA00022692"/>
    </source>
</evidence>
<evidence type="ECO:0000259" key="8">
    <source>
        <dbReference type="Pfam" id="PF05140"/>
    </source>
</evidence>
<feature type="non-terminal residue" evidence="9">
    <location>
        <position position="1"/>
    </location>
</feature>
<organism evidence="9 10">
    <name type="scientific">Mucuna pruriens</name>
    <name type="common">Velvet bean</name>
    <name type="synonym">Dolichos pruriens</name>
    <dbReference type="NCBI Taxonomy" id="157652"/>
    <lineage>
        <taxon>Eukaryota</taxon>
        <taxon>Viridiplantae</taxon>
        <taxon>Streptophyta</taxon>
        <taxon>Embryophyta</taxon>
        <taxon>Tracheophyta</taxon>
        <taxon>Spermatophyta</taxon>
        <taxon>Magnoliopsida</taxon>
        <taxon>eudicotyledons</taxon>
        <taxon>Gunneridae</taxon>
        <taxon>Pentapetalae</taxon>
        <taxon>rosids</taxon>
        <taxon>fabids</taxon>
        <taxon>Fabales</taxon>
        <taxon>Fabaceae</taxon>
        <taxon>Papilionoideae</taxon>
        <taxon>50 kb inversion clade</taxon>
        <taxon>NPAAA clade</taxon>
        <taxon>indigoferoid/millettioid clade</taxon>
        <taxon>Phaseoleae</taxon>
        <taxon>Mucuna</taxon>
    </lineage>
</organism>
<dbReference type="GO" id="GO:0017004">
    <property type="term" value="P:cytochrome complex assembly"/>
    <property type="evidence" value="ECO:0007669"/>
    <property type="project" value="UniProtKB-KW"/>
</dbReference>
<name>A0A371G5Q4_MUCPR</name>
<evidence type="ECO:0000256" key="7">
    <source>
        <dbReference type="SAM" id="Phobius"/>
    </source>
</evidence>
<evidence type="ECO:0000256" key="3">
    <source>
        <dbReference type="ARBA" id="ARBA00022748"/>
    </source>
</evidence>
<accession>A0A371G5Q4</accession>
<evidence type="ECO:0000256" key="5">
    <source>
        <dbReference type="ARBA" id="ARBA00023136"/>
    </source>
</evidence>
<keyword evidence="10" id="KW-1185">Reference proteome</keyword>
<feature type="transmembrane region" description="Helical" evidence="7">
    <location>
        <begin position="108"/>
        <end position="128"/>
    </location>
</feature>
<evidence type="ECO:0000256" key="6">
    <source>
        <dbReference type="SAM" id="MobiDB-lite"/>
    </source>
</evidence>
<dbReference type="GO" id="GO:0016020">
    <property type="term" value="C:membrane"/>
    <property type="evidence" value="ECO:0007669"/>
    <property type="project" value="UniProtKB-SubCell"/>
</dbReference>
<dbReference type="InterPro" id="IPR007816">
    <property type="entry name" value="ResB-like_domain"/>
</dbReference>
<dbReference type="AlphaFoldDB" id="A0A371G5Q4"/>
<gene>
    <name evidence="9" type="primary">CCS1</name>
    <name evidence="9" type="ORF">CR513_32854</name>
</gene>
<feature type="transmembrane region" description="Helical" evidence="7">
    <location>
        <begin position="256"/>
        <end position="277"/>
    </location>
</feature>
<comment type="caution">
    <text evidence="9">The sequence shown here is derived from an EMBL/GenBank/DDBJ whole genome shotgun (WGS) entry which is preliminary data.</text>
</comment>
<dbReference type="PANTHER" id="PTHR31566:SF0">
    <property type="entry name" value="CYTOCHROME C BIOGENESIS PROTEIN CCS1, CHLOROPLASTIC"/>
    <property type="match status" value="1"/>
</dbReference>
<dbReference type="InterPro" id="IPR023494">
    <property type="entry name" value="Cyt_c_bgen_Ccs1/CcsB/ResB"/>
</dbReference>
<feature type="transmembrane region" description="Helical" evidence="7">
    <location>
        <begin position="169"/>
        <end position="188"/>
    </location>
</feature>
<feature type="domain" description="ResB-like" evidence="8">
    <location>
        <begin position="110"/>
        <end position="370"/>
    </location>
</feature>
<dbReference type="HAMAP" id="MF_01392">
    <property type="entry name" value="CytC_Ccs1"/>
    <property type="match status" value="1"/>
</dbReference>
<dbReference type="Proteomes" id="UP000257109">
    <property type="component" value="Unassembled WGS sequence"/>
</dbReference>
<dbReference type="OrthoDB" id="565797at2759"/>
<evidence type="ECO:0000313" key="9">
    <source>
        <dbReference type="EMBL" id="RDX85888.1"/>
    </source>
</evidence>
<dbReference type="STRING" id="157652.A0A371G5Q4"/>
<proteinExistence type="inferred from homology"/>
<keyword evidence="5 7" id="KW-0472">Membrane</keyword>
<evidence type="ECO:0000256" key="1">
    <source>
        <dbReference type="ARBA" id="ARBA00004141"/>
    </source>
</evidence>